<dbReference type="Proteomes" id="UP001295469">
    <property type="component" value="Chromosome A07"/>
</dbReference>
<name>A0A816YAM0_BRANA</name>
<reference evidence="1" key="1">
    <citation type="submission" date="2021-01" db="EMBL/GenBank/DDBJ databases">
        <authorList>
            <consortium name="Genoscope - CEA"/>
            <person name="William W."/>
        </authorList>
    </citation>
    <scope>NUCLEOTIDE SEQUENCE</scope>
</reference>
<protein>
    <submittedName>
        <fullName evidence="1">(rape) hypothetical protein</fullName>
    </submittedName>
</protein>
<evidence type="ECO:0000313" key="1">
    <source>
        <dbReference type="EMBL" id="CAF2158243.1"/>
    </source>
</evidence>
<organism evidence="1">
    <name type="scientific">Brassica napus</name>
    <name type="common">Rape</name>
    <dbReference type="NCBI Taxonomy" id="3708"/>
    <lineage>
        <taxon>Eukaryota</taxon>
        <taxon>Viridiplantae</taxon>
        <taxon>Streptophyta</taxon>
        <taxon>Embryophyta</taxon>
        <taxon>Tracheophyta</taxon>
        <taxon>Spermatophyta</taxon>
        <taxon>Magnoliopsida</taxon>
        <taxon>eudicotyledons</taxon>
        <taxon>Gunneridae</taxon>
        <taxon>Pentapetalae</taxon>
        <taxon>rosids</taxon>
        <taxon>malvids</taxon>
        <taxon>Brassicales</taxon>
        <taxon>Brassicaceae</taxon>
        <taxon>Brassiceae</taxon>
        <taxon>Brassica</taxon>
    </lineage>
</organism>
<dbReference type="AlphaFoldDB" id="A0A816YAM0"/>
<proteinExistence type="predicted"/>
<sequence length="56" mass="6457">MIFPVLYEFRTTLKLPARYCDTSIDPSDKPKLIIQCSKLDYVENVACILGTEEFVK</sequence>
<dbReference type="EMBL" id="HG994361">
    <property type="protein sequence ID" value="CAF2158243.1"/>
    <property type="molecule type" value="Genomic_DNA"/>
</dbReference>
<accession>A0A816YAM0</accession>
<gene>
    <name evidence="1" type="ORF">DARMORV10_A07P07020.1</name>
</gene>